<dbReference type="Proteomes" id="UP000605361">
    <property type="component" value="Unassembled WGS sequence"/>
</dbReference>
<dbReference type="Pfam" id="PF02768">
    <property type="entry name" value="DNA_pol3_beta_3"/>
    <property type="match status" value="1"/>
</dbReference>
<dbReference type="GO" id="GO:0006271">
    <property type="term" value="P:DNA strand elongation involved in DNA replication"/>
    <property type="evidence" value="ECO:0007669"/>
    <property type="project" value="TreeGrafter"/>
</dbReference>
<feature type="domain" description="DNA polymerase III beta sliding clamp C-terminal" evidence="12">
    <location>
        <begin position="256"/>
        <end position="367"/>
    </location>
</feature>
<name>A0A931F0P9_9ACTN</name>
<evidence type="ECO:0000313" key="14">
    <source>
        <dbReference type="Proteomes" id="UP000605361"/>
    </source>
</evidence>
<dbReference type="EMBL" id="JADOGI010000043">
    <property type="protein sequence ID" value="MBF8187356.1"/>
    <property type="molecule type" value="Genomic_DNA"/>
</dbReference>
<dbReference type="GO" id="GO:0005737">
    <property type="term" value="C:cytoplasm"/>
    <property type="evidence" value="ECO:0007669"/>
    <property type="project" value="UniProtKB-SubCell"/>
</dbReference>
<dbReference type="PANTHER" id="PTHR30478">
    <property type="entry name" value="DNA POLYMERASE III SUBUNIT BETA"/>
    <property type="match status" value="1"/>
</dbReference>
<keyword evidence="8" id="KW-0238">DNA-binding</keyword>
<evidence type="ECO:0000256" key="4">
    <source>
        <dbReference type="ARBA" id="ARBA00022679"/>
    </source>
</evidence>
<dbReference type="PANTHER" id="PTHR30478:SF0">
    <property type="entry name" value="BETA SLIDING CLAMP"/>
    <property type="match status" value="1"/>
</dbReference>
<comment type="similarity">
    <text evidence="2 9">Belongs to the beta sliding clamp family.</text>
</comment>
<sequence>MKFTIMAGELADAVGWASHALPKRAPVPVLGGILIEAGDDGVELSAYDYDTSRRIAVELDAPAVAGRVLLPGRTLCEVVKAFPKNGLVDVAVDDREAVLRCGRSEYGLPLMPVDDFPTLPKVPELVGAVDSKALADAVAHVVASAGKDNTLPMLTCVRVDVGDGCIDLAATDRYRIAWRTNLPWEPALDAGGHGLMIPARALHDIARSLPDGQVQVGIGGGLAAFTSEGRTTTIGLLDDQFIDYKARMKVDAKVDAKVTAEVDADVLVKVVKRVALVAERHASVRLSFTQGGVLVEAGGADAGRAAEHVDCTLDGDDIRVGFTPQYLLDGLQAVGGVAKLEMETSTKPVMITGSGDAGLRYLVVPIRLSA</sequence>
<comment type="function">
    <text evidence="9">Confers DNA tethering and processivity to DNA polymerases and other proteins. Acts as a clamp, forming a ring around DNA (a reaction catalyzed by the clamp-loading complex) which diffuses in an ATP-independent manner freely and bidirectionally along dsDNA. Initially characterized for its ability to contact the catalytic subunit of DNA polymerase III (Pol III), a complex, multichain enzyme responsible for most of the replicative synthesis in bacteria; Pol III exhibits 3'-5' exonuclease proofreading activity. The beta chain is required for initiation of replication as well as for processivity of DNA replication.</text>
</comment>
<evidence type="ECO:0000313" key="13">
    <source>
        <dbReference type="EMBL" id="MBF8187356.1"/>
    </source>
</evidence>
<dbReference type="InterPro" id="IPR046938">
    <property type="entry name" value="DNA_clamp_sf"/>
</dbReference>
<evidence type="ECO:0000259" key="10">
    <source>
        <dbReference type="Pfam" id="PF00712"/>
    </source>
</evidence>
<dbReference type="Gene3D" id="3.10.150.10">
    <property type="entry name" value="DNA Polymerase III, subunit A, domain 2"/>
    <property type="match status" value="3"/>
</dbReference>
<evidence type="ECO:0000256" key="8">
    <source>
        <dbReference type="ARBA" id="ARBA00023125"/>
    </source>
</evidence>
<feature type="domain" description="DNA polymerase III beta sliding clamp N-terminal" evidence="10">
    <location>
        <begin position="1"/>
        <end position="120"/>
    </location>
</feature>
<proteinExistence type="inferred from homology"/>
<gene>
    <name evidence="13" type="primary">dnaN</name>
    <name evidence="13" type="ORF">ITP53_16770</name>
</gene>
<dbReference type="InterPro" id="IPR001001">
    <property type="entry name" value="DNA_polIII_beta"/>
</dbReference>
<dbReference type="SMART" id="SM00480">
    <property type="entry name" value="POL3Bc"/>
    <property type="match status" value="1"/>
</dbReference>
<evidence type="ECO:0000256" key="9">
    <source>
        <dbReference type="PIRNR" id="PIRNR000804"/>
    </source>
</evidence>
<keyword evidence="14" id="KW-1185">Reference proteome</keyword>
<dbReference type="SUPFAM" id="SSF55979">
    <property type="entry name" value="DNA clamp"/>
    <property type="match status" value="3"/>
</dbReference>
<dbReference type="GO" id="GO:0008408">
    <property type="term" value="F:3'-5' exonuclease activity"/>
    <property type="evidence" value="ECO:0007669"/>
    <property type="project" value="InterPro"/>
</dbReference>
<keyword evidence="4 9" id="KW-0808">Transferase</keyword>
<evidence type="ECO:0000256" key="2">
    <source>
        <dbReference type="ARBA" id="ARBA00010752"/>
    </source>
</evidence>
<dbReference type="NCBIfam" id="TIGR00663">
    <property type="entry name" value="dnan"/>
    <property type="match status" value="1"/>
</dbReference>
<dbReference type="GO" id="GO:0003677">
    <property type="term" value="F:DNA binding"/>
    <property type="evidence" value="ECO:0007669"/>
    <property type="project" value="UniProtKB-UniRule"/>
</dbReference>
<evidence type="ECO:0000256" key="1">
    <source>
        <dbReference type="ARBA" id="ARBA00004496"/>
    </source>
</evidence>
<dbReference type="RefSeq" id="WP_195896319.1">
    <property type="nucleotide sequence ID" value="NZ_JADOGI010000043.1"/>
</dbReference>
<dbReference type="InterPro" id="IPR022635">
    <property type="entry name" value="DNA_polIII_beta_C"/>
</dbReference>
<evidence type="ECO:0000259" key="12">
    <source>
        <dbReference type="Pfam" id="PF02768"/>
    </source>
</evidence>
<dbReference type="PIRSF" id="PIRSF000804">
    <property type="entry name" value="DNA_pol_III_b"/>
    <property type="match status" value="1"/>
</dbReference>
<feature type="domain" description="DNA polymerase III beta sliding clamp central" evidence="11">
    <location>
        <begin position="129"/>
        <end position="241"/>
    </location>
</feature>
<keyword evidence="6 9" id="KW-0235">DNA replication</keyword>
<organism evidence="13 14">
    <name type="scientific">Nonomuraea cypriaca</name>
    <dbReference type="NCBI Taxonomy" id="1187855"/>
    <lineage>
        <taxon>Bacteria</taxon>
        <taxon>Bacillati</taxon>
        <taxon>Actinomycetota</taxon>
        <taxon>Actinomycetes</taxon>
        <taxon>Streptosporangiales</taxon>
        <taxon>Streptosporangiaceae</taxon>
        <taxon>Nonomuraea</taxon>
    </lineage>
</organism>
<dbReference type="InterPro" id="IPR022637">
    <property type="entry name" value="DNA_polIII_beta_cen"/>
</dbReference>
<comment type="subunit">
    <text evidence="9">Forms a ring-shaped head-to-tail homodimer around DNA.</text>
</comment>
<dbReference type="AlphaFoldDB" id="A0A931F0P9"/>
<accession>A0A931F0P9</accession>
<keyword evidence="3 9" id="KW-0963">Cytoplasm</keyword>
<evidence type="ECO:0000256" key="5">
    <source>
        <dbReference type="ARBA" id="ARBA00022695"/>
    </source>
</evidence>
<comment type="subcellular location">
    <subcellularLocation>
        <location evidence="1 9">Cytoplasm</location>
    </subcellularLocation>
</comment>
<dbReference type="GO" id="GO:0009360">
    <property type="term" value="C:DNA polymerase III complex"/>
    <property type="evidence" value="ECO:0007669"/>
    <property type="project" value="InterPro"/>
</dbReference>
<evidence type="ECO:0000259" key="11">
    <source>
        <dbReference type="Pfam" id="PF02767"/>
    </source>
</evidence>
<dbReference type="Pfam" id="PF00712">
    <property type="entry name" value="DNA_pol3_beta"/>
    <property type="match status" value="1"/>
</dbReference>
<dbReference type="Pfam" id="PF02767">
    <property type="entry name" value="DNA_pol3_beta_2"/>
    <property type="match status" value="1"/>
</dbReference>
<reference evidence="13" key="1">
    <citation type="submission" date="2020-11" db="EMBL/GenBank/DDBJ databases">
        <title>Whole-genome analyses of Nonomuraea sp. K274.</title>
        <authorList>
            <person name="Veyisoglu A."/>
        </authorList>
    </citation>
    <scope>NUCLEOTIDE SEQUENCE</scope>
    <source>
        <strain evidence="13">K274</strain>
    </source>
</reference>
<evidence type="ECO:0000256" key="7">
    <source>
        <dbReference type="ARBA" id="ARBA00022932"/>
    </source>
</evidence>
<evidence type="ECO:0000256" key="6">
    <source>
        <dbReference type="ARBA" id="ARBA00022705"/>
    </source>
</evidence>
<keyword evidence="7 9" id="KW-0239">DNA-directed DNA polymerase</keyword>
<dbReference type="GO" id="GO:0003887">
    <property type="term" value="F:DNA-directed DNA polymerase activity"/>
    <property type="evidence" value="ECO:0007669"/>
    <property type="project" value="UniProtKB-UniRule"/>
</dbReference>
<dbReference type="InterPro" id="IPR022634">
    <property type="entry name" value="DNA_polIII_beta_N"/>
</dbReference>
<evidence type="ECO:0000256" key="3">
    <source>
        <dbReference type="ARBA" id="ARBA00022490"/>
    </source>
</evidence>
<comment type="caution">
    <text evidence="13">The sequence shown here is derived from an EMBL/GenBank/DDBJ whole genome shotgun (WGS) entry which is preliminary data.</text>
</comment>
<keyword evidence="5 9" id="KW-0548">Nucleotidyltransferase</keyword>
<protein>
    <recommendedName>
        <fullName evidence="9">Beta sliding clamp</fullName>
    </recommendedName>
</protein>